<dbReference type="Proteomes" id="UP000886847">
    <property type="component" value="Unassembled WGS sequence"/>
</dbReference>
<name>A0A9D1W245_9FIRM</name>
<proteinExistence type="inferred from homology"/>
<reference evidence="4" key="1">
    <citation type="journal article" date="2021" name="PeerJ">
        <title>Extensive microbial diversity within the chicken gut microbiome revealed by metagenomics and culture.</title>
        <authorList>
            <person name="Gilroy R."/>
            <person name="Ravi A."/>
            <person name="Getino M."/>
            <person name="Pursley I."/>
            <person name="Horton D.L."/>
            <person name="Alikhan N.F."/>
            <person name="Baker D."/>
            <person name="Gharbi K."/>
            <person name="Hall N."/>
            <person name="Watson M."/>
            <person name="Adriaenssens E.M."/>
            <person name="Foster-Nyarko E."/>
            <person name="Jarju S."/>
            <person name="Secka A."/>
            <person name="Antonio M."/>
            <person name="Oren A."/>
            <person name="Chaudhuri R.R."/>
            <person name="La Ragione R."/>
            <person name="Hildebrand F."/>
            <person name="Pallen M.J."/>
        </authorList>
    </citation>
    <scope>NUCLEOTIDE SEQUENCE</scope>
    <source>
        <strain evidence="4">2189</strain>
    </source>
</reference>
<dbReference type="AlphaFoldDB" id="A0A9D1W245"/>
<protein>
    <submittedName>
        <fullName evidence="4">Uncharacterized protein</fullName>
    </submittedName>
</protein>
<dbReference type="PANTHER" id="PTHR40083:SF1">
    <property type="entry name" value="UPF0122 PROTEIN YLXM"/>
    <property type="match status" value="1"/>
</dbReference>
<reference evidence="4" key="2">
    <citation type="submission" date="2021-04" db="EMBL/GenBank/DDBJ databases">
        <authorList>
            <person name="Gilroy R."/>
        </authorList>
    </citation>
    <scope>NUCLEOTIDE SEQUENCE</scope>
    <source>
        <strain evidence="4">2189</strain>
    </source>
</reference>
<gene>
    <name evidence="4" type="ORF">H9851_06915</name>
</gene>
<dbReference type="Pfam" id="PF04297">
    <property type="entry name" value="UPF0122"/>
    <property type="match status" value="1"/>
</dbReference>
<dbReference type="PANTHER" id="PTHR40083">
    <property type="entry name" value="UPF0122 PROTEIN CBO2450/CLC_2298"/>
    <property type="match status" value="1"/>
</dbReference>
<dbReference type="InterPro" id="IPR007394">
    <property type="entry name" value="UPF0122"/>
</dbReference>
<evidence type="ECO:0000256" key="2">
    <source>
        <dbReference type="ARBA" id="ARBA00024764"/>
    </source>
</evidence>
<dbReference type="InterPro" id="IPR013324">
    <property type="entry name" value="RNA_pol_sigma_r3/r4-like"/>
</dbReference>
<evidence type="ECO:0000256" key="1">
    <source>
        <dbReference type="ARBA" id="ARBA00008720"/>
    </source>
</evidence>
<evidence type="ECO:0000256" key="3">
    <source>
        <dbReference type="SAM" id="Coils"/>
    </source>
</evidence>
<comment type="similarity">
    <text evidence="1">Belongs to the UPF0122 family.</text>
</comment>
<sequence>MKDMKDLKYLQLFDAYGALLNEHRREVCELYYLCDLSLTEIAEQKGISKQSVSDALAQSRRLLDEYEQKLHHNEINQRESLALSEMLTRVLRALEQFERDHPEHAAEIERIISLMQIDSEHSAVITTRGEGEKF</sequence>
<evidence type="ECO:0000313" key="4">
    <source>
        <dbReference type="EMBL" id="HIX50989.1"/>
    </source>
</evidence>
<comment type="caution">
    <text evidence="4">The sequence shown here is derived from an EMBL/GenBank/DDBJ whole genome shotgun (WGS) entry which is preliminary data.</text>
</comment>
<dbReference type="Gene3D" id="1.10.10.10">
    <property type="entry name" value="Winged helix-like DNA-binding domain superfamily/Winged helix DNA-binding domain"/>
    <property type="match status" value="1"/>
</dbReference>
<dbReference type="SUPFAM" id="SSF88659">
    <property type="entry name" value="Sigma3 and sigma4 domains of RNA polymerase sigma factors"/>
    <property type="match status" value="1"/>
</dbReference>
<dbReference type="InterPro" id="IPR036388">
    <property type="entry name" value="WH-like_DNA-bd_sf"/>
</dbReference>
<accession>A0A9D1W245</accession>
<keyword evidence="3" id="KW-0175">Coiled coil</keyword>
<organism evidence="4 5">
    <name type="scientific">Candidatus Borkfalkia faecavium</name>
    <dbReference type="NCBI Taxonomy" id="2838508"/>
    <lineage>
        <taxon>Bacteria</taxon>
        <taxon>Bacillati</taxon>
        <taxon>Bacillota</taxon>
        <taxon>Clostridia</taxon>
        <taxon>Christensenellales</taxon>
        <taxon>Christensenellaceae</taxon>
        <taxon>Candidatus Borkfalkia</taxon>
    </lineage>
</organism>
<dbReference type="EMBL" id="DXEW01000033">
    <property type="protein sequence ID" value="HIX50989.1"/>
    <property type="molecule type" value="Genomic_DNA"/>
</dbReference>
<evidence type="ECO:0000313" key="5">
    <source>
        <dbReference type="Proteomes" id="UP000886847"/>
    </source>
</evidence>
<feature type="coiled-coil region" evidence="3">
    <location>
        <begin position="49"/>
        <end position="76"/>
    </location>
</feature>
<comment type="function">
    <text evidence="2">Might take part in the signal recognition particle (SRP) pathway. This is inferred from the conservation of its genetic proximity to ftsY/ffh. May be a regulatory protein.</text>
</comment>